<dbReference type="PANTHER" id="PTHR38926:SF72">
    <property type="entry name" value="IM:7136021-RELATED"/>
    <property type="match status" value="1"/>
</dbReference>
<dbReference type="Proteomes" id="UP000887574">
    <property type="component" value="Unplaced"/>
</dbReference>
<dbReference type="InterPro" id="IPR001810">
    <property type="entry name" value="F-box_dom"/>
</dbReference>
<proteinExistence type="predicted"/>
<dbReference type="WBParaSite" id="jg3307">
    <property type="protein sequence ID" value="jg3307"/>
    <property type="gene ID" value="jg3307"/>
</dbReference>
<dbReference type="InterPro" id="IPR032675">
    <property type="entry name" value="LRR_dom_sf"/>
</dbReference>
<dbReference type="InterPro" id="IPR036047">
    <property type="entry name" value="F-box-like_dom_sf"/>
</dbReference>
<dbReference type="AlphaFoldDB" id="A0A915E6C6"/>
<feature type="domain" description="F-box" evidence="1">
    <location>
        <begin position="38"/>
        <end position="83"/>
    </location>
</feature>
<dbReference type="Pfam" id="PF12937">
    <property type="entry name" value="F-box-like"/>
    <property type="match status" value="1"/>
</dbReference>
<dbReference type="SUPFAM" id="SSF81383">
    <property type="entry name" value="F-box domain"/>
    <property type="match status" value="1"/>
</dbReference>
<reference evidence="3" key="1">
    <citation type="submission" date="2022-11" db="UniProtKB">
        <authorList>
            <consortium name="WormBaseParasite"/>
        </authorList>
    </citation>
    <scope>IDENTIFICATION</scope>
</reference>
<dbReference type="Gene3D" id="1.20.1280.50">
    <property type="match status" value="1"/>
</dbReference>
<dbReference type="Gene3D" id="3.80.10.10">
    <property type="entry name" value="Ribonuclease Inhibitor"/>
    <property type="match status" value="2"/>
</dbReference>
<dbReference type="SMART" id="SM00256">
    <property type="entry name" value="FBOX"/>
    <property type="match status" value="1"/>
</dbReference>
<dbReference type="PROSITE" id="PS50181">
    <property type="entry name" value="FBOX"/>
    <property type="match status" value="1"/>
</dbReference>
<evidence type="ECO:0000313" key="3">
    <source>
        <dbReference type="WBParaSite" id="jg3307"/>
    </source>
</evidence>
<sequence length="534" mass="61951">MPRRRIILVSDADIEESTETPNSLEKKSRLDVAFPPITSPVHCLIDDVLVVIFEELNFRDRIKVERVCKRWRHVAYNKSWTSFKQFSISNLTEICKQLKSNDIALKRFTKNFFPYGPYISFLTPFQFTCLFNRCAPYIEELSFDSLSFFYPNLWSEFVEFTEECKTRSKEAISTNICQKRPKFVFPNLRHLNLSGLQLITNDLKNIAKAFPSLFSFEVTELAKESFPGLIHLLATCDHLEFLKITECHKPCRNLKFTILPKELKYLELDCSVNVVSLLDQGITNCPKLQSIELDMSAGLKQDFFSGVCWYTNLQYLLLHLSHEKEIYFLKTIKSLPNLRALQIYGYRSEESKFPEAISYIEKLEHLNLAVLAATEELECLLKLANLKSLSIYFKQTDTGNSHAFTYFDQFFQRLSTKKILQHFDTNATMSIKSICAAIADCKDLRFVSWKTTILDHVSLFDALEQVHAGEARPIHSADPRILHIYLKKAVYKNIPENCWVKFCKNLQTSKVMNDIRLTALSSRPYFASCSYKDE</sequence>
<name>A0A915E6C6_9BILA</name>
<accession>A0A915E6C6</accession>
<organism evidence="2 3">
    <name type="scientific">Ditylenchus dipsaci</name>
    <dbReference type="NCBI Taxonomy" id="166011"/>
    <lineage>
        <taxon>Eukaryota</taxon>
        <taxon>Metazoa</taxon>
        <taxon>Ecdysozoa</taxon>
        <taxon>Nematoda</taxon>
        <taxon>Chromadorea</taxon>
        <taxon>Rhabditida</taxon>
        <taxon>Tylenchina</taxon>
        <taxon>Tylenchomorpha</taxon>
        <taxon>Sphaerularioidea</taxon>
        <taxon>Anguinidae</taxon>
        <taxon>Anguininae</taxon>
        <taxon>Ditylenchus</taxon>
    </lineage>
</organism>
<dbReference type="PANTHER" id="PTHR38926">
    <property type="entry name" value="F-BOX DOMAIN CONTAINING PROTEIN, EXPRESSED"/>
    <property type="match status" value="1"/>
</dbReference>
<keyword evidence="2" id="KW-1185">Reference proteome</keyword>
<protein>
    <submittedName>
        <fullName evidence="3">F-box domain-containing protein</fullName>
    </submittedName>
</protein>
<evidence type="ECO:0000313" key="2">
    <source>
        <dbReference type="Proteomes" id="UP000887574"/>
    </source>
</evidence>
<evidence type="ECO:0000259" key="1">
    <source>
        <dbReference type="PROSITE" id="PS50181"/>
    </source>
</evidence>
<dbReference type="SUPFAM" id="SSF52047">
    <property type="entry name" value="RNI-like"/>
    <property type="match status" value="1"/>
</dbReference>